<organism evidence="1 2">
    <name type="scientific">Lentinus brumalis</name>
    <dbReference type="NCBI Taxonomy" id="2498619"/>
    <lineage>
        <taxon>Eukaryota</taxon>
        <taxon>Fungi</taxon>
        <taxon>Dikarya</taxon>
        <taxon>Basidiomycota</taxon>
        <taxon>Agaricomycotina</taxon>
        <taxon>Agaricomycetes</taxon>
        <taxon>Polyporales</taxon>
        <taxon>Polyporaceae</taxon>
        <taxon>Lentinus</taxon>
    </lineage>
</organism>
<dbReference type="OrthoDB" id="2754773at2759"/>
<proteinExistence type="predicted"/>
<gene>
    <name evidence="1" type="ORF">OH76DRAFT_137369</name>
</gene>
<dbReference type="STRING" id="139420.A0A371CPP6"/>
<dbReference type="AlphaFoldDB" id="A0A371CPP6"/>
<dbReference type="Proteomes" id="UP000256964">
    <property type="component" value="Unassembled WGS sequence"/>
</dbReference>
<dbReference type="EMBL" id="KZ857489">
    <property type="protein sequence ID" value="RDX42263.1"/>
    <property type="molecule type" value="Genomic_DNA"/>
</dbReference>
<sequence>MLRTLRLSFVQIPFDAIALSKLHCLSIGGHVFDSSVTYADIMNVLQRCVELKELRLHRMLSQPIRQFPLPVISLNLPRLRKLVIWDLPSFTSPFLSGIHLSPEVTLRVCHQLPPSFSIARIPRGFASFLPADFSDLPILRSVTTGSIDCWQEHDVVLKGTFRDATITLKMIETTSDNVSFYLHDALQQFHFVFAGAPIKKLELSGDLDSVPSIDDYRSFLDGFPTLQTIAVRGPGSPLVFLLALLRESPDFPPNTLSERADTGSDRQSSEPFVCPELRSLTIEYVECQQVVIEVLVTILRRRIDRGLPKLEELVLALPISKSCNR</sequence>
<keyword evidence="2" id="KW-1185">Reference proteome</keyword>
<evidence type="ECO:0000313" key="2">
    <source>
        <dbReference type="Proteomes" id="UP000256964"/>
    </source>
</evidence>
<accession>A0A371CPP6</accession>
<dbReference type="SUPFAM" id="SSF52047">
    <property type="entry name" value="RNI-like"/>
    <property type="match status" value="1"/>
</dbReference>
<name>A0A371CPP6_9APHY</name>
<reference evidence="1 2" key="1">
    <citation type="journal article" date="2018" name="Biotechnol. Biofuels">
        <title>Integrative visual omics of the white-rot fungus Polyporus brumalis exposes the biotechnological potential of its oxidative enzymes for delignifying raw plant biomass.</title>
        <authorList>
            <person name="Miyauchi S."/>
            <person name="Rancon A."/>
            <person name="Drula E."/>
            <person name="Hage H."/>
            <person name="Chaduli D."/>
            <person name="Favel A."/>
            <person name="Grisel S."/>
            <person name="Henrissat B."/>
            <person name="Herpoel-Gimbert I."/>
            <person name="Ruiz-Duenas F.J."/>
            <person name="Chevret D."/>
            <person name="Hainaut M."/>
            <person name="Lin J."/>
            <person name="Wang M."/>
            <person name="Pangilinan J."/>
            <person name="Lipzen A."/>
            <person name="Lesage-Meessen L."/>
            <person name="Navarro D."/>
            <person name="Riley R."/>
            <person name="Grigoriev I.V."/>
            <person name="Zhou S."/>
            <person name="Raouche S."/>
            <person name="Rosso M.N."/>
        </authorList>
    </citation>
    <scope>NUCLEOTIDE SEQUENCE [LARGE SCALE GENOMIC DNA]</scope>
    <source>
        <strain evidence="1 2">BRFM 1820</strain>
    </source>
</reference>
<evidence type="ECO:0008006" key="3">
    <source>
        <dbReference type="Google" id="ProtNLM"/>
    </source>
</evidence>
<protein>
    <recommendedName>
        <fullName evidence="3">F-box domain-containing protein</fullName>
    </recommendedName>
</protein>
<evidence type="ECO:0000313" key="1">
    <source>
        <dbReference type="EMBL" id="RDX42263.1"/>
    </source>
</evidence>